<organism evidence="7 8">
    <name type="scientific">Candidatus Taylorbacteria bacterium RIFCSPLOWO2_12_FULL_44_15c</name>
    <dbReference type="NCBI Taxonomy" id="1802333"/>
    <lineage>
        <taxon>Bacteria</taxon>
        <taxon>Candidatus Tayloriibacteriota</taxon>
    </lineage>
</organism>
<dbReference type="InterPro" id="IPR019815">
    <property type="entry name" value="Translation_initiation_fac_3_C"/>
</dbReference>
<name>A0A1G2P7Y9_9BACT</name>
<dbReference type="GO" id="GO:0005829">
    <property type="term" value="C:cytosol"/>
    <property type="evidence" value="ECO:0007669"/>
    <property type="project" value="TreeGrafter"/>
</dbReference>
<dbReference type="Gene3D" id="3.30.110.10">
    <property type="entry name" value="Translation initiation factor 3 (IF-3), C-terminal domain"/>
    <property type="match status" value="1"/>
</dbReference>
<comment type="caution">
    <text evidence="7">The sequence shown here is derived from an EMBL/GenBank/DDBJ whole genome shotgun (WGS) entry which is preliminary data.</text>
</comment>
<evidence type="ECO:0000256" key="1">
    <source>
        <dbReference type="ARBA" id="ARBA00005439"/>
    </source>
</evidence>
<evidence type="ECO:0000259" key="5">
    <source>
        <dbReference type="Pfam" id="PF00707"/>
    </source>
</evidence>
<proteinExistence type="inferred from homology"/>
<protein>
    <recommendedName>
        <fullName evidence="4">Translation initiation factor IF-3</fullName>
    </recommendedName>
</protein>
<feature type="domain" description="Translation initiation factor 3 C-terminal" evidence="5">
    <location>
        <begin position="87"/>
        <end position="171"/>
    </location>
</feature>
<evidence type="ECO:0000259" key="6">
    <source>
        <dbReference type="Pfam" id="PF05198"/>
    </source>
</evidence>
<dbReference type="EMBL" id="MHSL01000017">
    <property type="protein sequence ID" value="OHA43839.1"/>
    <property type="molecule type" value="Genomic_DNA"/>
</dbReference>
<dbReference type="GO" id="GO:0016020">
    <property type="term" value="C:membrane"/>
    <property type="evidence" value="ECO:0007669"/>
    <property type="project" value="TreeGrafter"/>
</dbReference>
<keyword evidence="3" id="KW-0648">Protein biosynthesis</keyword>
<dbReference type="InterPro" id="IPR019814">
    <property type="entry name" value="Translation_initiation_fac_3_N"/>
</dbReference>
<dbReference type="STRING" id="1802333.A3G03_03050"/>
<dbReference type="GO" id="GO:0032790">
    <property type="term" value="P:ribosome disassembly"/>
    <property type="evidence" value="ECO:0007669"/>
    <property type="project" value="TreeGrafter"/>
</dbReference>
<dbReference type="InterPro" id="IPR001288">
    <property type="entry name" value="Translation_initiation_fac_3"/>
</dbReference>
<dbReference type="SUPFAM" id="SSF54364">
    <property type="entry name" value="Translation initiation factor IF3, N-terminal domain"/>
    <property type="match status" value="1"/>
</dbReference>
<dbReference type="InterPro" id="IPR036788">
    <property type="entry name" value="T_IF-3_C_sf"/>
</dbReference>
<evidence type="ECO:0000313" key="7">
    <source>
        <dbReference type="EMBL" id="OHA43839.1"/>
    </source>
</evidence>
<sequence>MSPDNLSTHRINHQIKAPELRVIGANGENLGVLTLSQALVAAEQAGLDLIEISPLAVPPVAKIADLGKFQYTENKKKKSAKAKSHKVEVRAIQVTIGTGEHDLALKAKRASEWLLEGHRIRIDLFLKGREKYLPEVFLKGRLERVLKFISTDYKATESPRKSMKGLSMMIEKS</sequence>
<keyword evidence="2 7" id="KW-0396">Initiation factor</keyword>
<evidence type="ECO:0000256" key="4">
    <source>
        <dbReference type="NCBIfam" id="TIGR00168"/>
    </source>
</evidence>
<dbReference type="PANTHER" id="PTHR10938:SF0">
    <property type="entry name" value="TRANSLATION INITIATION FACTOR IF-3, MITOCHONDRIAL"/>
    <property type="match status" value="1"/>
</dbReference>
<evidence type="ECO:0000313" key="8">
    <source>
        <dbReference type="Proteomes" id="UP000176355"/>
    </source>
</evidence>
<dbReference type="Pfam" id="PF05198">
    <property type="entry name" value="IF3_N"/>
    <property type="match status" value="1"/>
</dbReference>
<dbReference type="NCBIfam" id="TIGR00168">
    <property type="entry name" value="infC"/>
    <property type="match status" value="1"/>
</dbReference>
<feature type="domain" description="Translation initiation factor 3 N-terminal" evidence="6">
    <location>
        <begin position="11"/>
        <end position="80"/>
    </location>
</feature>
<dbReference type="Gene3D" id="3.10.20.80">
    <property type="entry name" value="Translation initiation factor 3 (IF-3), N-terminal domain"/>
    <property type="match status" value="1"/>
</dbReference>
<gene>
    <name evidence="7" type="ORF">A3G03_03050</name>
</gene>
<dbReference type="PANTHER" id="PTHR10938">
    <property type="entry name" value="TRANSLATION INITIATION FACTOR IF-3"/>
    <property type="match status" value="1"/>
</dbReference>
<reference evidence="7 8" key="1">
    <citation type="journal article" date="2016" name="Nat. Commun.">
        <title>Thousands of microbial genomes shed light on interconnected biogeochemical processes in an aquifer system.</title>
        <authorList>
            <person name="Anantharaman K."/>
            <person name="Brown C.T."/>
            <person name="Hug L.A."/>
            <person name="Sharon I."/>
            <person name="Castelle C.J."/>
            <person name="Probst A.J."/>
            <person name="Thomas B.C."/>
            <person name="Singh A."/>
            <person name="Wilkins M.J."/>
            <person name="Karaoz U."/>
            <person name="Brodie E.L."/>
            <person name="Williams K.H."/>
            <person name="Hubbard S.S."/>
            <person name="Banfield J.F."/>
        </authorList>
    </citation>
    <scope>NUCLEOTIDE SEQUENCE [LARGE SCALE GENOMIC DNA]</scope>
</reference>
<dbReference type="Proteomes" id="UP000176355">
    <property type="component" value="Unassembled WGS sequence"/>
</dbReference>
<dbReference type="SUPFAM" id="SSF55200">
    <property type="entry name" value="Translation initiation factor IF3, C-terminal domain"/>
    <property type="match status" value="1"/>
</dbReference>
<dbReference type="GO" id="GO:0043022">
    <property type="term" value="F:ribosome binding"/>
    <property type="evidence" value="ECO:0007669"/>
    <property type="project" value="TreeGrafter"/>
</dbReference>
<dbReference type="AlphaFoldDB" id="A0A1G2P7Y9"/>
<dbReference type="GO" id="GO:0003743">
    <property type="term" value="F:translation initiation factor activity"/>
    <property type="evidence" value="ECO:0007669"/>
    <property type="project" value="UniProtKB-UniRule"/>
</dbReference>
<evidence type="ECO:0000256" key="2">
    <source>
        <dbReference type="ARBA" id="ARBA00022540"/>
    </source>
</evidence>
<evidence type="ECO:0000256" key="3">
    <source>
        <dbReference type="ARBA" id="ARBA00022917"/>
    </source>
</evidence>
<accession>A0A1G2P7Y9</accession>
<comment type="similarity">
    <text evidence="1">Belongs to the IF-3 family.</text>
</comment>
<dbReference type="Pfam" id="PF00707">
    <property type="entry name" value="IF3_C"/>
    <property type="match status" value="1"/>
</dbReference>
<dbReference type="InterPro" id="IPR036787">
    <property type="entry name" value="T_IF-3_N_sf"/>
</dbReference>